<dbReference type="EMBL" id="JPME01000008">
    <property type="protein sequence ID" value="KEZ90887.1"/>
    <property type="molecule type" value="Genomic_DNA"/>
</dbReference>
<feature type="domain" description="RNase III" evidence="7">
    <location>
        <begin position="13"/>
        <end position="150"/>
    </location>
</feature>
<comment type="caution">
    <text evidence="8">The sequence shown here is derived from an EMBL/GenBank/DDBJ whole genome shotgun (WGS) entry which is preliminary data.</text>
</comment>
<organism evidence="8 9">
    <name type="scientific">Lacrimispora celerecrescens</name>
    <dbReference type="NCBI Taxonomy" id="29354"/>
    <lineage>
        <taxon>Bacteria</taxon>
        <taxon>Bacillati</taxon>
        <taxon>Bacillota</taxon>
        <taxon>Clostridia</taxon>
        <taxon>Lachnospirales</taxon>
        <taxon>Lachnospiraceae</taxon>
        <taxon>Lacrimispora</taxon>
    </lineage>
</organism>
<dbReference type="GO" id="GO:0019843">
    <property type="term" value="F:rRNA binding"/>
    <property type="evidence" value="ECO:0007669"/>
    <property type="project" value="UniProtKB-UniRule"/>
</dbReference>
<dbReference type="GO" id="GO:0005737">
    <property type="term" value="C:cytoplasm"/>
    <property type="evidence" value="ECO:0007669"/>
    <property type="project" value="UniProtKB-SubCell"/>
</dbReference>
<proteinExistence type="inferred from homology"/>
<keyword evidence="6" id="KW-0694">RNA-binding</keyword>
<comment type="function">
    <text evidence="6">Involved in correct processing of both the 5' and 3' ends of 23S rRNA precursor. Processes 30S rRNA precursor transcript even in absence of ribonuclease 3 (Rnc); Rnc processes 30S rRNA into smaller rRNA precursors.</text>
</comment>
<protein>
    <recommendedName>
        <fullName evidence="6">Mini-ribonuclease 3</fullName>
        <shortName evidence="6">Mini-3</shortName>
        <shortName evidence="6">Mini-RNase 3</shortName>
        <ecNumber evidence="6">3.1.26.-</ecNumber>
    </recommendedName>
    <alternativeName>
        <fullName evidence="6">Mini-RNase III</fullName>
        <shortName evidence="6">Mini-III</shortName>
    </alternativeName>
</protein>
<evidence type="ECO:0000256" key="5">
    <source>
        <dbReference type="ARBA" id="ARBA00022801"/>
    </source>
</evidence>
<dbReference type="InterPro" id="IPR036389">
    <property type="entry name" value="RNase_III_sf"/>
</dbReference>
<dbReference type="InterPro" id="IPR008226">
    <property type="entry name" value="Mini3_fam"/>
</dbReference>
<comment type="similarity">
    <text evidence="6">Belongs to the MrnC RNase family.</text>
</comment>
<keyword evidence="9" id="KW-1185">Reference proteome</keyword>
<gene>
    <name evidence="6" type="primary">mrnC</name>
    <name evidence="8" type="ORF">IO98_05730</name>
</gene>
<evidence type="ECO:0000256" key="6">
    <source>
        <dbReference type="HAMAP-Rule" id="MF_01468"/>
    </source>
</evidence>
<keyword evidence="6" id="KW-0699">rRNA-binding</keyword>
<keyword evidence="4 6" id="KW-0255">Endonuclease</keyword>
<evidence type="ECO:0000313" key="8">
    <source>
        <dbReference type="EMBL" id="KEZ90887.1"/>
    </source>
</evidence>
<dbReference type="Proteomes" id="UP000028525">
    <property type="component" value="Unassembled WGS sequence"/>
</dbReference>
<keyword evidence="1 6" id="KW-0690">Ribosome biogenesis</keyword>
<accession>A0A084JPK3</accession>
<comment type="subunit">
    <text evidence="6">Homodimer.</text>
</comment>
<dbReference type="AlphaFoldDB" id="A0A084JPK3"/>
<dbReference type="STRING" id="29354.IO98_05730"/>
<dbReference type="PIRSF" id="PIRSF005520">
    <property type="entry name" value="UCP005520"/>
    <property type="match status" value="1"/>
</dbReference>
<keyword evidence="5 6" id="KW-0378">Hydrolase</keyword>
<evidence type="ECO:0000313" key="9">
    <source>
        <dbReference type="Proteomes" id="UP000028525"/>
    </source>
</evidence>
<dbReference type="GO" id="GO:0006364">
    <property type="term" value="P:rRNA processing"/>
    <property type="evidence" value="ECO:0007669"/>
    <property type="project" value="UniProtKB-UniRule"/>
</dbReference>
<dbReference type="PANTHER" id="PTHR34276:SF1">
    <property type="entry name" value="MINI-RIBONUCLEASE 3"/>
    <property type="match status" value="1"/>
</dbReference>
<evidence type="ECO:0000256" key="1">
    <source>
        <dbReference type="ARBA" id="ARBA00022517"/>
    </source>
</evidence>
<keyword evidence="2 6" id="KW-0698">rRNA processing</keyword>
<sequence length="152" mass="16957">MEENITSVEAFSDFFKDTLKLKEVDVKTYSPLALAYIGDAVYELIVRTKVMNHGSTQVNNMHKKSARLVNAGAQAEIIRRLLEDEDLTPEEVATYKRGRNAKSVTTAKHATVADYRTATGFEALCGYLYLNGNLDRLVTLVGRGLERIGELE</sequence>
<dbReference type="EC" id="3.1.26.-" evidence="6"/>
<dbReference type="Pfam" id="PF00636">
    <property type="entry name" value="Ribonuclease_3"/>
    <property type="match status" value="1"/>
</dbReference>
<keyword evidence="6" id="KW-0963">Cytoplasm</keyword>
<evidence type="ECO:0000259" key="7">
    <source>
        <dbReference type="SMART" id="SM00535"/>
    </source>
</evidence>
<dbReference type="RefSeq" id="WP_038278866.1">
    <property type="nucleotide sequence ID" value="NZ_JPME01000008.1"/>
</dbReference>
<evidence type="ECO:0000256" key="3">
    <source>
        <dbReference type="ARBA" id="ARBA00022722"/>
    </source>
</evidence>
<keyword evidence="6" id="KW-0460">Magnesium</keyword>
<dbReference type="HAMAP" id="MF_01468">
    <property type="entry name" value="RNase_Mini_III"/>
    <property type="match status" value="1"/>
</dbReference>
<evidence type="ECO:0000256" key="2">
    <source>
        <dbReference type="ARBA" id="ARBA00022552"/>
    </source>
</evidence>
<dbReference type="PANTHER" id="PTHR34276">
    <property type="entry name" value="MINI-RIBONUCLEASE 3"/>
    <property type="match status" value="1"/>
</dbReference>
<keyword evidence="3 6" id="KW-0540">Nuclease</keyword>
<reference evidence="8 9" key="1">
    <citation type="submission" date="2014-07" db="EMBL/GenBank/DDBJ databases">
        <title>Draft genome of Clostridium celerecrescens 152B isolated from sediments associated with methane hydrate from Krishna Godavari basin.</title>
        <authorList>
            <person name="Honkalas V.S."/>
            <person name="Dabir A.P."/>
            <person name="Arora P."/>
            <person name="Dhakephalkar P.K."/>
        </authorList>
    </citation>
    <scope>NUCLEOTIDE SEQUENCE [LARGE SCALE GENOMIC DNA]</scope>
    <source>
        <strain evidence="8 9">152B</strain>
    </source>
</reference>
<evidence type="ECO:0000256" key="4">
    <source>
        <dbReference type="ARBA" id="ARBA00022759"/>
    </source>
</evidence>
<name>A0A084JPK3_9FIRM</name>
<dbReference type="CDD" id="cd00593">
    <property type="entry name" value="RIBOc"/>
    <property type="match status" value="1"/>
</dbReference>
<dbReference type="InterPro" id="IPR000999">
    <property type="entry name" value="RNase_III_dom"/>
</dbReference>
<dbReference type="SMART" id="SM00535">
    <property type="entry name" value="RIBOc"/>
    <property type="match status" value="1"/>
</dbReference>
<dbReference type="Gene3D" id="1.10.1520.10">
    <property type="entry name" value="Ribonuclease III domain"/>
    <property type="match status" value="1"/>
</dbReference>
<comment type="cofactor">
    <cofactor evidence="6">
        <name>Mg(2+)</name>
        <dbReference type="ChEBI" id="CHEBI:18420"/>
    </cofactor>
</comment>
<dbReference type="SUPFAM" id="SSF69065">
    <property type="entry name" value="RNase III domain-like"/>
    <property type="match status" value="1"/>
</dbReference>
<comment type="subcellular location">
    <subcellularLocation>
        <location evidence="6">Cytoplasm</location>
    </subcellularLocation>
</comment>
<dbReference type="OrthoDB" id="46571at2"/>
<feature type="active site" evidence="6">
    <location>
        <position position="39"/>
    </location>
</feature>
<dbReference type="GO" id="GO:0004525">
    <property type="term" value="F:ribonuclease III activity"/>
    <property type="evidence" value="ECO:0007669"/>
    <property type="project" value="InterPro"/>
</dbReference>